<dbReference type="STRING" id="65357.A0A024FU55"/>
<name>A0A024FU55_9STRA</name>
<evidence type="ECO:0000313" key="2">
    <source>
        <dbReference type="Proteomes" id="UP000053237"/>
    </source>
</evidence>
<gene>
    <name evidence="1" type="ORF">BN9_105980</name>
</gene>
<comment type="caution">
    <text evidence="1">The sequence shown here is derived from an EMBL/GenBank/DDBJ whole genome shotgun (WGS) entry which is preliminary data.</text>
</comment>
<protein>
    <submittedName>
        <fullName evidence="1">Uncharacterized protein</fullName>
    </submittedName>
</protein>
<sequence>MARSFRCSWGSRGEVAYCRKLIAFPNTFESNPSYAIVSIALFSQINQKTVAIPRDVTDCVIQLSCTTNVLLFRALLRQHYKMATPTNWTTEMTSVQQYCTLIDHDRDSHSPKVERHIVKLYAEQPVALCNVLSPTGLLRGTYAYLDYEMSWHLNSILRTLEYQLNYAWEFHLY</sequence>
<reference evidence="1 2" key="1">
    <citation type="submission" date="2012-05" db="EMBL/GenBank/DDBJ databases">
        <title>Recombination and specialization in a pathogen metapopulation.</title>
        <authorList>
            <person name="Gardiner A."/>
            <person name="Kemen E."/>
            <person name="Schultz-Larsen T."/>
            <person name="MacLean D."/>
            <person name="Van Oosterhout C."/>
            <person name="Jones J.D.G."/>
        </authorList>
    </citation>
    <scope>NUCLEOTIDE SEQUENCE [LARGE SCALE GENOMIC DNA]</scope>
    <source>
        <strain evidence="1 2">Ac Nc2</strain>
    </source>
</reference>
<dbReference type="Proteomes" id="UP000053237">
    <property type="component" value="Unassembled WGS sequence"/>
</dbReference>
<keyword evidence="2" id="KW-1185">Reference proteome</keyword>
<dbReference type="OrthoDB" id="3797628at2759"/>
<dbReference type="AlphaFoldDB" id="A0A024FU55"/>
<organism evidence="1 2">
    <name type="scientific">Albugo candida</name>
    <dbReference type="NCBI Taxonomy" id="65357"/>
    <lineage>
        <taxon>Eukaryota</taxon>
        <taxon>Sar</taxon>
        <taxon>Stramenopiles</taxon>
        <taxon>Oomycota</taxon>
        <taxon>Peronosporomycetes</taxon>
        <taxon>Albuginales</taxon>
        <taxon>Albuginaceae</taxon>
        <taxon>Albugo</taxon>
    </lineage>
</organism>
<dbReference type="InParanoid" id="A0A024FU55"/>
<accession>A0A024FU55</accession>
<evidence type="ECO:0000313" key="1">
    <source>
        <dbReference type="EMBL" id="CCI10546.1"/>
    </source>
</evidence>
<proteinExistence type="predicted"/>
<dbReference type="EMBL" id="CAIX01000287">
    <property type="protein sequence ID" value="CCI10546.1"/>
    <property type="molecule type" value="Genomic_DNA"/>
</dbReference>